<feature type="region of interest" description="Disordered" evidence="7">
    <location>
        <begin position="960"/>
        <end position="1007"/>
    </location>
</feature>
<organism evidence="10 11">
    <name type="scientific">Anaeramoeba flamelloides</name>
    <dbReference type="NCBI Taxonomy" id="1746091"/>
    <lineage>
        <taxon>Eukaryota</taxon>
        <taxon>Metamonada</taxon>
        <taxon>Anaeramoebidae</taxon>
        <taxon>Anaeramoeba</taxon>
    </lineage>
</organism>
<name>A0ABQ8YN29_9EUKA</name>
<feature type="compositionally biased region" description="Low complexity" evidence="7">
    <location>
        <begin position="398"/>
        <end position="439"/>
    </location>
</feature>
<evidence type="ECO:0000256" key="2">
    <source>
        <dbReference type="ARBA" id="ARBA00022692"/>
    </source>
</evidence>
<evidence type="ECO:0000256" key="6">
    <source>
        <dbReference type="ARBA" id="ARBA00038046"/>
    </source>
</evidence>
<gene>
    <name evidence="10" type="ORF">M0813_19649</name>
</gene>
<feature type="transmembrane region" description="Helical" evidence="8">
    <location>
        <begin position="816"/>
        <end position="837"/>
    </location>
</feature>
<dbReference type="SUPFAM" id="SSF82866">
    <property type="entry name" value="Multidrug efflux transporter AcrB transmembrane domain"/>
    <property type="match status" value="2"/>
</dbReference>
<dbReference type="PANTHER" id="PTHR45951:SF7">
    <property type="entry name" value="SSD DOMAIN-CONTAINING PROTEIN"/>
    <property type="match status" value="1"/>
</dbReference>
<evidence type="ECO:0000313" key="11">
    <source>
        <dbReference type="Proteomes" id="UP001150062"/>
    </source>
</evidence>
<comment type="caution">
    <text evidence="10">The sequence shown here is derived from an EMBL/GenBank/DDBJ whole genome shotgun (WGS) entry which is preliminary data.</text>
</comment>
<dbReference type="Pfam" id="PF12349">
    <property type="entry name" value="Sterol-sensing"/>
    <property type="match status" value="1"/>
</dbReference>
<keyword evidence="4 8" id="KW-0472">Membrane</keyword>
<feature type="transmembrane region" description="Helical" evidence="8">
    <location>
        <begin position="784"/>
        <end position="804"/>
    </location>
</feature>
<proteinExistence type="inferred from homology"/>
<keyword evidence="2 8" id="KW-0812">Transmembrane</keyword>
<protein>
    <submittedName>
        <fullName evidence="10">Sterol-sensing domain</fullName>
    </submittedName>
</protein>
<evidence type="ECO:0000256" key="7">
    <source>
        <dbReference type="SAM" id="MobiDB-lite"/>
    </source>
</evidence>
<evidence type="ECO:0000259" key="9">
    <source>
        <dbReference type="PROSITE" id="PS50156"/>
    </source>
</evidence>
<dbReference type="Proteomes" id="UP001150062">
    <property type="component" value="Unassembled WGS sequence"/>
</dbReference>
<feature type="transmembrane region" description="Helical" evidence="8">
    <location>
        <begin position="536"/>
        <end position="553"/>
    </location>
</feature>
<accession>A0ABQ8YN29</accession>
<evidence type="ECO:0000256" key="3">
    <source>
        <dbReference type="ARBA" id="ARBA00022989"/>
    </source>
</evidence>
<feature type="transmembrane region" description="Helical" evidence="8">
    <location>
        <begin position="323"/>
        <end position="350"/>
    </location>
</feature>
<comment type="subcellular location">
    <subcellularLocation>
        <location evidence="1">Membrane</location>
        <topology evidence="1">Multi-pass membrane protein</topology>
    </subcellularLocation>
</comment>
<keyword evidence="11" id="KW-1185">Reference proteome</keyword>
<dbReference type="InterPro" id="IPR053958">
    <property type="entry name" value="HMGCR/SNAP/NPC1-like_SSD"/>
</dbReference>
<comment type="similarity">
    <text evidence="6">Belongs to the dispatched family.</text>
</comment>
<dbReference type="InterPro" id="IPR052081">
    <property type="entry name" value="Dispatched_Hh_regulator"/>
</dbReference>
<dbReference type="InterPro" id="IPR000731">
    <property type="entry name" value="SSD"/>
</dbReference>
<feature type="region of interest" description="Disordered" evidence="7">
    <location>
        <begin position="381"/>
        <end position="491"/>
    </location>
</feature>
<feature type="transmembrane region" description="Helical" evidence="8">
    <location>
        <begin position="916"/>
        <end position="939"/>
    </location>
</feature>
<dbReference type="Gene3D" id="1.20.1640.10">
    <property type="entry name" value="Multidrug efflux transporter AcrB transmembrane domain"/>
    <property type="match status" value="2"/>
</dbReference>
<feature type="compositionally biased region" description="Basic and acidic residues" evidence="7">
    <location>
        <begin position="448"/>
        <end position="458"/>
    </location>
</feature>
<feature type="domain" description="SSD" evidence="9">
    <location>
        <begin position="255"/>
        <end position="349"/>
    </location>
</feature>
<dbReference type="PROSITE" id="PS50156">
    <property type="entry name" value="SSD"/>
    <property type="match status" value="2"/>
</dbReference>
<evidence type="ECO:0000256" key="5">
    <source>
        <dbReference type="ARBA" id="ARBA00023180"/>
    </source>
</evidence>
<keyword evidence="5" id="KW-0325">Glycoprotein</keyword>
<feature type="compositionally biased region" description="Low complexity" evidence="7">
    <location>
        <begin position="974"/>
        <end position="996"/>
    </location>
</feature>
<feature type="transmembrane region" description="Helical" evidence="8">
    <location>
        <begin position="21"/>
        <end position="45"/>
    </location>
</feature>
<evidence type="ECO:0000256" key="1">
    <source>
        <dbReference type="ARBA" id="ARBA00004141"/>
    </source>
</evidence>
<feature type="domain" description="SSD" evidence="9">
    <location>
        <begin position="782"/>
        <end position="938"/>
    </location>
</feature>
<evidence type="ECO:0000256" key="8">
    <source>
        <dbReference type="SAM" id="Phobius"/>
    </source>
</evidence>
<sequence length="1007" mass="115809">MEKQKKSNKKRKKKFTFSYYLVKYPYHVITVVMGLTIILTIIAVLQPFKLDATMDSFVVREGESSNVYDATIMAQKETYFNSNSYEIESAPHDQQTQTTWGVFFFYSCFECDNLFTEKRLQTIYDFEKRILANKKYQDFCLKDQDGLCYPPNSVTNFFFDQNGKQNEIQPSLEYLYSHQNGTTRRSLVDKNFDNTDYKAKHLRSMFAFGSPLEGYKNKLDKEKEQTKKAEEYLVDLIPSLVKEFDYEETGNNVQILYLGCDDIFIMLDAWRQSKHEKKEISQNNFTRMNWAYSRATISMLITTSTSTGAFFGNIASTIPSIRYFGIFTGMAVVFNYLLVITWFPSIIIIWNSFGEKQCCFNLPDSKTVYKKICCCFHKPSSKKKKKSKQGNDIEMSDRFSSSNSSDDPSSNTLDSSYNSVSDSDSCSSHSTESVTTSMSGSEINIKSKTKDLENENKTNNKKTKQEKKKKTKKEKKKKIKTKTKKENKKKKKKSNFIRAACKKCFEIQNNEEEDLGDFRFLEKYFYKYHSPYIQKYRYLIILIFLSLLVFFSIKASQLKPAEEPAQFLPDDLPLMKAVNLEESGFAQKENVLTGYILWGIETIDRTGVDPLETQELGEVIYDKEFEPSSQESQNYIIQVCDQVKKESWVENGKIICFMEKFRDYINDETNHTFPVEPNNFAPVLSNFTNWAVTNILEKGNSQGYLGLEPFLDSSIKFDQKTEQLRFFSIIFNLTLSRRAPASECRPIYKLIEDFVTKINDDAPDGLKNARNVCGKWVGMFTEEILVKVALTSIFISLAISYLIIVVSTDNIFTSFYAIFAIVGVVVSIIGMMVLLGWQLGTIESICLTIIVGISVDYIVHFCHAYNIADEDNRYKKMRLASTHLGISVVSAAITTLSSAFVLFFTIVLFFSRFGVYIWMTIASSVLWSFVFFFAILAVIGPTKNVGKISFIFRKYFRRNKKKKKEKEKEKKRSSPISSDSDSSMDSNSIISSSHQDSTSKTDDSNTN</sequence>
<reference evidence="10" key="1">
    <citation type="submission" date="2022-08" db="EMBL/GenBank/DDBJ databases">
        <title>Novel sulfate-reducing endosymbionts in the free-living metamonad Anaeramoeba.</title>
        <authorList>
            <person name="Jerlstrom-Hultqvist J."/>
            <person name="Cepicka I."/>
            <person name="Gallot-Lavallee L."/>
            <person name="Salas-Leiva D."/>
            <person name="Curtis B.A."/>
            <person name="Zahonova K."/>
            <person name="Pipaliya S."/>
            <person name="Dacks J."/>
            <person name="Roger A.J."/>
        </authorList>
    </citation>
    <scope>NUCLEOTIDE SEQUENCE</scope>
    <source>
        <strain evidence="10">Schooner1</strain>
    </source>
</reference>
<evidence type="ECO:0000313" key="10">
    <source>
        <dbReference type="EMBL" id="KAJ6245890.1"/>
    </source>
</evidence>
<feature type="transmembrane region" description="Helical" evidence="8">
    <location>
        <begin position="884"/>
        <end position="910"/>
    </location>
</feature>
<evidence type="ECO:0000256" key="4">
    <source>
        <dbReference type="ARBA" id="ARBA00023136"/>
    </source>
</evidence>
<dbReference type="EMBL" id="JAOAOG010000140">
    <property type="protein sequence ID" value="KAJ6245890.1"/>
    <property type="molecule type" value="Genomic_DNA"/>
</dbReference>
<feature type="compositionally biased region" description="Basic and acidic residues" evidence="7">
    <location>
        <begin position="997"/>
        <end position="1007"/>
    </location>
</feature>
<feature type="compositionally biased region" description="Basic residues" evidence="7">
    <location>
        <begin position="459"/>
        <end position="491"/>
    </location>
</feature>
<keyword evidence="3 8" id="KW-1133">Transmembrane helix</keyword>
<dbReference type="PANTHER" id="PTHR45951">
    <property type="entry name" value="PROTEIN DISPATCHED-RELATED"/>
    <property type="match status" value="1"/>
</dbReference>